<name>A0A7W9YH27_9ACTN</name>
<dbReference type="Proteomes" id="UP000546642">
    <property type="component" value="Unassembled WGS sequence"/>
</dbReference>
<evidence type="ECO:0008006" key="3">
    <source>
        <dbReference type="Google" id="ProtNLM"/>
    </source>
</evidence>
<evidence type="ECO:0000313" key="2">
    <source>
        <dbReference type="Proteomes" id="UP000546642"/>
    </source>
</evidence>
<dbReference type="AlphaFoldDB" id="A0A7W9YH27"/>
<organism evidence="1 2">
    <name type="scientific">Nocardiopsis mwathae</name>
    <dbReference type="NCBI Taxonomy" id="1472723"/>
    <lineage>
        <taxon>Bacteria</taxon>
        <taxon>Bacillati</taxon>
        <taxon>Actinomycetota</taxon>
        <taxon>Actinomycetes</taxon>
        <taxon>Streptosporangiales</taxon>
        <taxon>Nocardiopsidaceae</taxon>
        <taxon>Nocardiopsis</taxon>
    </lineage>
</organism>
<sequence>MTMTPVPPLQAVIDACAPLKFAPLPYIRADLPDQAASPRPRSGTEHWYRADRMAADGHVGPLFDRLTTRNGPAHRLPAATRFLRVLLREPVFLVSAGLYLTGRAPLLAPEHLWFPWLPSGGFGTPAVTGTRVAVTAGDPAAGHPDAVVAADEAELDRMAAEHMVQTFTPVIDAVHDHTRVGRRTLWGWALDTTHFYMLNPARFLGRDARHAWERAGRLGEALIAAGAAARARPRLFPFYENHPRGTWAVRGTCCFDYKGDPESGYCTTCPLKCDTDRRVELRRWIRNPAMAP</sequence>
<reference evidence="1 2" key="1">
    <citation type="submission" date="2020-08" db="EMBL/GenBank/DDBJ databases">
        <title>Sequencing the genomes of 1000 actinobacteria strains.</title>
        <authorList>
            <person name="Klenk H.-P."/>
        </authorList>
    </citation>
    <scope>NUCLEOTIDE SEQUENCE [LARGE SCALE GENOMIC DNA]</scope>
    <source>
        <strain evidence="1 2">DSM 46659</strain>
    </source>
</reference>
<keyword evidence="2" id="KW-1185">Reference proteome</keyword>
<proteinExistence type="predicted"/>
<comment type="caution">
    <text evidence="1">The sequence shown here is derived from an EMBL/GenBank/DDBJ whole genome shotgun (WGS) entry which is preliminary data.</text>
</comment>
<protein>
    <recommendedName>
        <fullName evidence="3">Ferric iron reductase FhuF-like transporter family protein</fullName>
    </recommendedName>
</protein>
<gene>
    <name evidence="1" type="ORF">HNR23_001451</name>
</gene>
<accession>A0A7W9YH27</accession>
<dbReference type="GO" id="GO:0051537">
    <property type="term" value="F:2 iron, 2 sulfur cluster binding"/>
    <property type="evidence" value="ECO:0007669"/>
    <property type="project" value="InterPro"/>
</dbReference>
<evidence type="ECO:0000313" key="1">
    <source>
        <dbReference type="EMBL" id="MBB6171391.1"/>
    </source>
</evidence>
<dbReference type="EMBL" id="JACHDS010000001">
    <property type="protein sequence ID" value="MBB6171391.1"/>
    <property type="molecule type" value="Genomic_DNA"/>
</dbReference>